<gene>
    <name evidence="2" type="ORF">AXG93_1064s1000</name>
</gene>
<sequence length="94" mass="10232">MSTGSTGGSVMITLWIWFFPIKNMSSDAEESPGCAPPMLFLTVEGWRRVAELGGSGRCDEGTVSECFATGNYQRCVPEMGSRQLVFHQVHDPSA</sequence>
<feature type="signal peptide" evidence="1">
    <location>
        <begin position="1"/>
        <end position="28"/>
    </location>
</feature>
<dbReference type="AlphaFoldDB" id="A0A176VN08"/>
<comment type="caution">
    <text evidence="2">The sequence shown here is derived from an EMBL/GenBank/DDBJ whole genome shotgun (WGS) entry which is preliminary data.</text>
</comment>
<protein>
    <recommendedName>
        <fullName evidence="4">Secreted protein</fullName>
    </recommendedName>
</protein>
<evidence type="ECO:0000313" key="2">
    <source>
        <dbReference type="EMBL" id="OAE22284.1"/>
    </source>
</evidence>
<keyword evidence="1" id="KW-0732">Signal</keyword>
<reference evidence="2" key="1">
    <citation type="submission" date="2016-03" db="EMBL/GenBank/DDBJ databases">
        <title>Mechanisms controlling the formation of the plant cell surface in tip-growing cells are functionally conserved among land plants.</title>
        <authorList>
            <person name="Honkanen S."/>
            <person name="Jones V.A."/>
            <person name="Morieri G."/>
            <person name="Champion C."/>
            <person name="Hetherington A.J."/>
            <person name="Kelly S."/>
            <person name="Saint-Marcoux D."/>
            <person name="Proust H."/>
            <person name="Prescott H."/>
            <person name="Dolan L."/>
        </authorList>
    </citation>
    <scope>NUCLEOTIDE SEQUENCE [LARGE SCALE GENOMIC DNA]</scope>
    <source>
        <tissue evidence="2">Whole gametophyte</tissue>
    </source>
</reference>
<organism evidence="2 3">
    <name type="scientific">Marchantia polymorpha subsp. ruderalis</name>
    <dbReference type="NCBI Taxonomy" id="1480154"/>
    <lineage>
        <taxon>Eukaryota</taxon>
        <taxon>Viridiplantae</taxon>
        <taxon>Streptophyta</taxon>
        <taxon>Embryophyta</taxon>
        <taxon>Marchantiophyta</taxon>
        <taxon>Marchantiopsida</taxon>
        <taxon>Marchantiidae</taxon>
        <taxon>Marchantiales</taxon>
        <taxon>Marchantiaceae</taxon>
        <taxon>Marchantia</taxon>
    </lineage>
</organism>
<dbReference type="Proteomes" id="UP000077202">
    <property type="component" value="Unassembled WGS sequence"/>
</dbReference>
<evidence type="ECO:0000313" key="3">
    <source>
        <dbReference type="Proteomes" id="UP000077202"/>
    </source>
</evidence>
<name>A0A176VN08_MARPO</name>
<evidence type="ECO:0008006" key="4">
    <source>
        <dbReference type="Google" id="ProtNLM"/>
    </source>
</evidence>
<evidence type="ECO:0000256" key="1">
    <source>
        <dbReference type="SAM" id="SignalP"/>
    </source>
</evidence>
<proteinExistence type="predicted"/>
<feature type="chain" id="PRO_5008051908" description="Secreted protein" evidence="1">
    <location>
        <begin position="29"/>
        <end position="94"/>
    </location>
</feature>
<dbReference type="EMBL" id="LVLJ01003238">
    <property type="protein sequence ID" value="OAE22284.1"/>
    <property type="molecule type" value="Genomic_DNA"/>
</dbReference>
<accession>A0A176VN08</accession>
<keyword evidence="3" id="KW-1185">Reference proteome</keyword>